<reference evidence="2" key="1">
    <citation type="journal article" date="2019" name="Sci. Rep.">
        <title>Draft genome of Tanacetum cinerariifolium, the natural source of mosquito coil.</title>
        <authorList>
            <person name="Yamashiro T."/>
            <person name="Shiraishi A."/>
            <person name="Satake H."/>
            <person name="Nakayama K."/>
        </authorList>
    </citation>
    <scope>NUCLEOTIDE SEQUENCE</scope>
</reference>
<feature type="region of interest" description="Disordered" evidence="1">
    <location>
        <begin position="71"/>
        <end position="96"/>
    </location>
</feature>
<dbReference type="EMBL" id="BKCJ010009282">
    <property type="protein sequence ID" value="GEU86253.1"/>
    <property type="molecule type" value="Genomic_DNA"/>
</dbReference>
<accession>A0A6L2NJ84</accession>
<gene>
    <name evidence="2" type="ORF">Tci_058231</name>
</gene>
<proteinExistence type="predicted"/>
<evidence type="ECO:0000313" key="2">
    <source>
        <dbReference type="EMBL" id="GEU86253.1"/>
    </source>
</evidence>
<sequence length="176" mass="20737">MESRVDTLMKDAIWMMGRSENVFGISSNMMHQLPPEPSRQEVFEDLVMNFILNQEEKVKQLEDYMEVPSFDELEPQSQPLPNYPPLDDEDEVSSNDNEVTKVKALMALTDEERVSDSKESARYKEWIKISIKKVHTLLEMEDNDDRKSFIDYLCIDLNYVKEQRTNLMSKHRNLVQ</sequence>
<organism evidence="2">
    <name type="scientific">Tanacetum cinerariifolium</name>
    <name type="common">Dalmatian daisy</name>
    <name type="synonym">Chrysanthemum cinerariifolium</name>
    <dbReference type="NCBI Taxonomy" id="118510"/>
    <lineage>
        <taxon>Eukaryota</taxon>
        <taxon>Viridiplantae</taxon>
        <taxon>Streptophyta</taxon>
        <taxon>Embryophyta</taxon>
        <taxon>Tracheophyta</taxon>
        <taxon>Spermatophyta</taxon>
        <taxon>Magnoliopsida</taxon>
        <taxon>eudicotyledons</taxon>
        <taxon>Gunneridae</taxon>
        <taxon>Pentapetalae</taxon>
        <taxon>asterids</taxon>
        <taxon>campanulids</taxon>
        <taxon>Asterales</taxon>
        <taxon>Asteraceae</taxon>
        <taxon>Asteroideae</taxon>
        <taxon>Anthemideae</taxon>
        <taxon>Anthemidinae</taxon>
        <taxon>Tanacetum</taxon>
    </lineage>
</organism>
<evidence type="ECO:0000256" key="1">
    <source>
        <dbReference type="SAM" id="MobiDB-lite"/>
    </source>
</evidence>
<name>A0A6L2NJ84_TANCI</name>
<comment type="caution">
    <text evidence="2">The sequence shown here is derived from an EMBL/GenBank/DDBJ whole genome shotgun (WGS) entry which is preliminary data.</text>
</comment>
<dbReference type="AlphaFoldDB" id="A0A6L2NJ84"/>
<protein>
    <submittedName>
        <fullName evidence="2">Retrovirus-related Pol polyprotein from transposon TNT 1-94</fullName>
    </submittedName>
</protein>